<sequence>MANKWLKLFPDATRNKIEYYIDGTKAFASIVNAIKTAKSQEHYIYILGWMLDIDFPLIETDQKSTLINLLNTASSSGVELRILIWNNPSLEIQRMNLNNIPRLNGLSNTFALLDDNTYSTAESQQFVAKFVPFIMQKFNQYTSIFKELDPLYALLRYCITKNVGSHHEKVIVIKGEEGLIAFCGGMDINKNRFDAYHKDYSNVHDVHCKVQGPAAYQILQKFKKRWHNHPSTKNVLLKGENETKPAEITFGDFQYGKVVGTYNDPNSNDRDRSLNDAYFSIIANAKNYIYIEDQYLVNVDVAKQLNKKIQESTFIRLILAIQDSQETTDILIPDRKRGEFWDALLDGTDKQVKDKVALVLIDRVNAPKENYHPAMHSKIIIVDDEIAIIGSANVNQRSFTHDSETSIVIFDETSLMQDSFAKKMRLEIWKEFSSKTISPDSIVASWEQFSRILMNPTVHPLMLIPYINSIEDLDKRIIDYIKKSGAIAPIVANILVGDNSNLSVALANVSTVLSPFQIVQIFNGLWDNVIDPQVK</sequence>
<dbReference type="RefSeq" id="WP_058467388.1">
    <property type="nucleotide sequence ID" value="NZ_CAAAIX010000005.1"/>
</dbReference>
<evidence type="ECO:0000256" key="4">
    <source>
        <dbReference type="ARBA" id="ARBA00023098"/>
    </source>
</evidence>
<keyword evidence="4" id="KW-0443">Lipid metabolism</keyword>
<reference evidence="6 8" key="1">
    <citation type="submission" date="2017-01" db="EMBL/GenBank/DDBJ databases">
        <authorList>
            <person name="Varghese N."/>
            <person name="Submissions S."/>
        </authorList>
    </citation>
    <scope>NUCLEOTIDE SEQUENCE [LARGE SCALE GENOMIC DNA]</scope>
    <source>
        <strain evidence="6 8">ATCC 33342</strain>
    </source>
</reference>
<dbReference type="Proteomes" id="UP000186808">
    <property type="component" value="Unassembled WGS sequence"/>
</dbReference>
<feature type="domain" description="PLD phosphodiesterase" evidence="5">
    <location>
        <begin position="162"/>
        <end position="192"/>
    </location>
</feature>
<protein>
    <submittedName>
        <fullName evidence="6 7">Cardiolipin synthase</fullName>
        <ecNumber evidence="7">2.7.8.-</ecNumber>
    </submittedName>
</protein>
<organism evidence="7 9">
    <name type="scientific">Fluoribacter gormanii</name>
    <dbReference type="NCBI Taxonomy" id="464"/>
    <lineage>
        <taxon>Bacteria</taxon>
        <taxon>Pseudomonadati</taxon>
        <taxon>Pseudomonadota</taxon>
        <taxon>Gammaproteobacteria</taxon>
        <taxon>Legionellales</taxon>
        <taxon>Legionellaceae</taxon>
        <taxon>Fluoribacter</taxon>
    </lineage>
</organism>
<dbReference type="InterPro" id="IPR025202">
    <property type="entry name" value="PLD-like_dom"/>
</dbReference>
<dbReference type="Proteomes" id="UP000254374">
    <property type="component" value="Unassembled WGS sequence"/>
</dbReference>
<dbReference type="PANTHER" id="PTHR18896">
    <property type="entry name" value="PHOSPHOLIPASE D"/>
    <property type="match status" value="1"/>
</dbReference>
<reference evidence="7 9" key="2">
    <citation type="submission" date="2018-06" db="EMBL/GenBank/DDBJ databases">
        <authorList>
            <consortium name="Pathogen Informatics"/>
            <person name="Doyle S."/>
        </authorList>
    </citation>
    <scope>NUCLEOTIDE SEQUENCE [LARGE SCALE GENOMIC DNA]</scope>
    <source>
        <strain evidence="7 9">NCTC11401</strain>
    </source>
</reference>
<evidence type="ECO:0000313" key="9">
    <source>
        <dbReference type="Proteomes" id="UP000254374"/>
    </source>
</evidence>
<dbReference type="EMBL" id="FTNL01000007">
    <property type="protein sequence ID" value="SIR17658.1"/>
    <property type="molecule type" value="Genomic_DNA"/>
</dbReference>
<name>A0A377GN21_9GAMM</name>
<dbReference type="OrthoDB" id="9762009at2"/>
<dbReference type="EMBL" id="UGGV01000001">
    <property type="protein sequence ID" value="STO26196.1"/>
    <property type="molecule type" value="Genomic_DNA"/>
</dbReference>
<comment type="catalytic activity">
    <reaction evidence="1">
        <text>a 1,2-diacyl-sn-glycero-3-phosphocholine + H2O = a 1,2-diacyl-sn-glycero-3-phosphate + choline + H(+)</text>
        <dbReference type="Rhea" id="RHEA:14445"/>
        <dbReference type="ChEBI" id="CHEBI:15354"/>
        <dbReference type="ChEBI" id="CHEBI:15377"/>
        <dbReference type="ChEBI" id="CHEBI:15378"/>
        <dbReference type="ChEBI" id="CHEBI:57643"/>
        <dbReference type="ChEBI" id="CHEBI:58608"/>
        <dbReference type="EC" id="3.1.4.4"/>
    </reaction>
</comment>
<dbReference type="AlphaFoldDB" id="A0A377GN21"/>
<feature type="domain" description="PLD phosphodiesterase" evidence="5">
    <location>
        <begin position="371"/>
        <end position="398"/>
    </location>
</feature>
<dbReference type="InterPro" id="IPR015679">
    <property type="entry name" value="PLipase_D_fam"/>
</dbReference>
<evidence type="ECO:0000313" key="7">
    <source>
        <dbReference type="EMBL" id="STO26196.1"/>
    </source>
</evidence>
<evidence type="ECO:0000256" key="1">
    <source>
        <dbReference type="ARBA" id="ARBA00000798"/>
    </source>
</evidence>
<gene>
    <name evidence="7" type="primary">cls</name>
    <name evidence="7" type="ORF">NCTC11401_03048</name>
    <name evidence="6" type="ORF">SAMN05421777_107120</name>
</gene>
<evidence type="ECO:0000259" key="5">
    <source>
        <dbReference type="PROSITE" id="PS50035"/>
    </source>
</evidence>
<dbReference type="PANTHER" id="PTHR18896:SF76">
    <property type="entry name" value="PHOSPHOLIPASE"/>
    <property type="match status" value="1"/>
</dbReference>
<dbReference type="GO" id="GO:0016740">
    <property type="term" value="F:transferase activity"/>
    <property type="evidence" value="ECO:0007669"/>
    <property type="project" value="UniProtKB-KW"/>
</dbReference>
<dbReference type="EC" id="2.7.8.-" evidence="7"/>
<dbReference type="SMART" id="SM00155">
    <property type="entry name" value="PLDc"/>
    <property type="match status" value="2"/>
</dbReference>
<evidence type="ECO:0000256" key="3">
    <source>
        <dbReference type="ARBA" id="ARBA00022801"/>
    </source>
</evidence>
<evidence type="ECO:0000313" key="8">
    <source>
        <dbReference type="Proteomes" id="UP000186808"/>
    </source>
</evidence>
<keyword evidence="2" id="KW-0677">Repeat</keyword>
<evidence type="ECO:0000256" key="2">
    <source>
        <dbReference type="ARBA" id="ARBA00022737"/>
    </source>
</evidence>
<accession>A0A377GN21</accession>
<keyword evidence="3" id="KW-0378">Hydrolase</keyword>
<dbReference type="InterPro" id="IPR001736">
    <property type="entry name" value="PLipase_D/transphosphatidylase"/>
</dbReference>
<evidence type="ECO:0000313" key="6">
    <source>
        <dbReference type="EMBL" id="SIR17658.1"/>
    </source>
</evidence>
<keyword evidence="8" id="KW-1185">Reference proteome</keyword>
<keyword evidence="7" id="KW-0808">Transferase</keyword>
<dbReference type="PROSITE" id="PS50035">
    <property type="entry name" value="PLD"/>
    <property type="match status" value="2"/>
</dbReference>
<dbReference type="STRING" id="464.Lgor_0883"/>
<dbReference type="SUPFAM" id="SSF56024">
    <property type="entry name" value="Phospholipase D/nuclease"/>
    <property type="match status" value="2"/>
</dbReference>
<dbReference type="Pfam" id="PF13091">
    <property type="entry name" value="PLDc_2"/>
    <property type="match status" value="1"/>
</dbReference>
<dbReference type="GO" id="GO:0004630">
    <property type="term" value="F:phospholipase D activity"/>
    <property type="evidence" value="ECO:0007669"/>
    <property type="project" value="UniProtKB-EC"/>
</dbReference>
<dbReference type="Gene3D" id="3.30.870.10">
    <property type="entry name" value="Endonuclease Chain A"/>
    <property type="match status" value="2"/>
</dbReference>
<dbReference type="GO" id="GO:0009395">
    <property type="term" value="P:phospholipid catabolic process"/>
    <property type="evidence" value="ECO:0007669"/>
    <property type="project" value="TreeGrafter"/>
</dbReference>
<proteinExistence type="predicted"/>